<keyword evidence="5 7" id="KW-0949">S-adenosyl-L-methionine</keyword>
<keyword evidence="4 7" id="KW-0808">Transferase</keyword>
<dbReference type="InterPro" id="IPR029063">
    <property type="entry name" value="SAM-dependent_MTases_sf"/>
</dbReference>
<evidence type="ECO:0000256" key="7">
    <source>
        <dbReference type="HAMAP-Rule" id="MF_01057"/>
    </source>
</evidence>
<evidence type="ECO:0000256" key="3">
    <source>
        <dbReference type="ARBA" id="ARBA00022603"/>
    </source>
</evidence>
<dbReference type="InterPro" id="IPR055361">
    <property type="entry name" value="tRNA_methyltr_TrmB_bact"/>
</dbReference>
<evidence type="ECO:0000256" key="2">
    <source>
        <dbReference type="ARBA" id="ARBA00003015"/>
    </source>
</evidence>
<comment type="function">
    <text evidence="2 7">Catalyzes the formation of N(7)-methylguanine at position 46 (m7G46) in tRNA.</text>
</comment>
<dbReference type="Proteomes" id="UP001429580">
    <property type="component" value="Unassembled WGS sequence"/>
</dbReference>
<comment type="caution">
    <text evidence="7">Lacks conserved residue(s) required for the propagation of feature annotation.</text>
</comment>
<dbReference type="RefSeq" id="WP_166949123.1">
    <property type="nucleotide sequence ID" value="NZ_JAASQI010000002.1"/>
</dbReference>
<keyword evidence="6 7" id="KW-0819">tRNA processing</keyword>
<feature type="binding site" evidence="7">
    <location>
        <position position="182"/>
    </location>
    <ligand>
        <name>substrate</name>
    </ligand>
</feature>
<dbReference type="Pfam" id="PF02390">
    <property type="entry name" value="Methyltransf_4"/>
    <property type="match status" value="1"/>
</dbReference>
<evidence type="ECO:0000313" key="8">
    <source>
        <dbReference type="EMBL" id="NIJ57003.1"/>
    </source>
</evidence>
<dbReference type="EC" id="2.1.1.33" evidence="7"/>
<organism evidence="8 9">
    <name type="scientific">Pseudochelatococcus lubricantis</name>
    <dbReference type="NCBI Taxonomy" id="1538102"/>
    <lineage>
        <taxon>Bacteria</taxon>
        <taxon>Pseudomonadati</taxon>
        <taxon>Pseudomonadota</taxon>
        <taxon>Alphaproteobacteria</taxon>
        <taxon>Hyphomicrobiales</taxon>
        <taxon>Chelatococcaceae</taxon>
        <taxon>Pseudochelatococcus</taxon>
    </lineage>
</organism>
<keyword evidence="9" id="KW-1185">Reference proteome</keyword>
<comment type="catalytic activity">
    <reaction evidence="1 7">
        <text>guanosine(46) in tRNA + S-adenosyl-L-methionine = N(7)-methylguanosine(46) in tRNA + S-adenosyl-L-homocysteine</text>
        <dbReference type="Rhea" id="RHEA:42708"/>
        <dbReference type="Rhea" id="RHEA-COMP:10188"/>
        <dbReference type="Rhea" id="RHEA-COMP:10189"/>
        <dbReference type="ChEBI" id="CHEBI:57856"/>
        <dbReference type="ChEBI" id="CHEBI:59789"/>
        <dbReference type="ChEBI" id="CHEBI:74269"/>
        <dbReference type="ChEBI" id="CHEBI:74480"/>
        <dbReference type="EC" id="2.1.1.33"/>
    </reaction>
</comment>
<evidence type="ECO:0000313" key="9">
    <source>
        <dbReference type="Proteomes" id="UP001429580"/>
    </source>
</evidence>
<feature type="binding site" evidence="7">
    <location>
        <begin position="220"/>
        <end position="223"/>
    </location>
    <ligand>
        <name>substrate</name>
    </ligand>
</feature>
<dbReference type="InterPro" id="IPR003358">
    <property type="entry name" value="tRNA_(Gua-N-7)_MeTrfase_Trmb"/>
</dbReference>
<dbReference type="PANTHER" id="PTHR23417:SF14">
    <property type="entry name" value="PENTACOTRIPEPTIDE-REPEAT REGION OF PRORP DOMAIN-CONTAINING PROTEIN"/>
    <property type="match status" value="1"/>
</dbReference>
<dbReference type="GO" id="GO:0008176">
    <property type="term" value="F:tRNA (guanine(46)-N7)-methyltransferase activity"/>
    <property type="evidence" value="ECO:0007669"/>
    <property type="project" value="UniProtKB-EC"/>
</dbReference>
<reference evidence="8 9" key="1">
    <citation type="submission" date="2020-03" db="EMBL/GenBank/DDBJ databases">
        <title>Genomic Encyclopedia of Type Strains, Phase IV (KMG-IV): sequencing the most valuable type-strain genomes for metagenomic binning, comparative biology and taxonomic classification.</title>
        <authorList>
            <person name="Goeker M."/>
        </authorList>
    </citation>
    <scope>NUCLEOTIDE SEQUENCE [LARGE SCALE GENOMIC DNA]</scope>
    <source>
        <strain evidence="8 9">DSM 103870</strain>
    </source>
</reference>
<dbReference type="PROSITE" id="PS51625">
    <property type="entry name" value="SAM_MT_TRMB"/>
    <property type="match status" value="1"/>
</dbReference>
<accession>A0ABX0UVL6</accession>
<comment type="similarity">
    <text evidence="7">Belongs to the class I-like SAM-binding methyltransferase superfamily. TrmB family.</text>
</comment>
<feature type="binding site" evidence="7">
    <location>
        <position position="150"/>
    </location>
    <ligand>
        <name>substrate</name>
    </ligand>
</feature>
<dbReference type="HAMAP" id="MF_01057">
    <property type="entry name" value="tRNA_methyltr_TrmB"/>
    <property type="match status" value="1"/>
</dbReference>
<evidence type="ECO:0000256" key="6">
    <source>
        <dbReference type="ARBA" id="ARBA00022694"/>
    </source>
</evidence>
<keyword evidence="3 7" id="KW-0489">Methyltransferase</keyword>
<name>A0ABX0UVL6_9HYPH</name>
<evidence type="ECO:0000256" key="5">
    <source>
        <dbReference type="ARBA" id="ARBA00022691"/>
    </source>
</evidence>
<protein>
    <recommendedName>
        <fullName evidence="7">tRNA (guanine-N(7)-)-methyltransferase</fullName>
        <ecNumber evidence="7">2.1.1.33</ecNumber>
    </recommendedName>
    <alternativeName>
        <fullName evidence="7">tRNA (guanine(46)-N(7))-methyltransferase</fullName>
    </alternativeName>
    <alternativeName>
        <fullName evidence="7">tRNA(m7G46)-methyltransferase</fullName>
    </alternativeName>
</protein>
<dbReference type="SUPFAM" id="SSF53335">
    <property type="entry name" value="S-adenosyl-L-methionine-dependent methyltransferases"/>
    <property type="match status" value="1"/>
</dbReference>
<proteinExistence type="inferred from homology"/>
<feature type="binding site" evidence="7">
    <location>
        <position position="97"/>
    </location>
    <ligand>
        <name>S-adenosyl-L-methionine</name>
        <dbReference type="ChEBI" id="CHEBI:59789"/>
    </ligand>
</feature>
<gene>
    <name evidence="7" type="primary">trmB</name>
    <name evidence="8" type="ORF">FHS82_000829</name>
</gene>
<dbReference type="PANTHER" id="PTHR23417">
    <property type="entry name" value="3-DEOXY-D-MANNO-OCTULOSONIC-ACID TRANSFERASE/TRNA GUANINE-N 7 - -METHYLTRANSFERASE"/>
    <property type="match status" value="1"/>
</dbReference>
<feature type="binding site" evidence="7">
    <location>
        <position position="124"/>
    </location>
    <ligand>
        <name>S-adenosyl-L-methionine</name>
        <dbReference type="ChEBI" id="CHEBI:59789"/>
    </ligand>
</feature>
<dbReference type="EMBL" id="JAASQI010000002">
    <property type="protein sequence ID" value="NIJ57003.1"/>
    <property type="molecule type" value="Genomic_DNA"/>
</dbReference>
<comment type="pathway">
    <text evidence="7">tRNA modification; N(7)-methylguanine-tRNA biosynthesis.</text>
</comment>
<evidence type="ECO:0000256" key="4">
    <source>
        <dbReference type="ARBA" id="ARBA00022679"/>
    </source>
</evidence>
<dbReference type="Gene3D" id="3.40.50.150">
    <property type="entry name" value="Vaccinia Virus protein VP39"/>
    <property type="match status" value="1"/>
</dbReference>
<feature type="binding site" evidence="7">
    <location>
        <position position="72"/>
    </location>
    <ligand>
        <name>S-adenosyl-L-methionine</name>
        <dbReference type="ChEBI" id="CHEBI:59789"/>
    </ligand>
</feature>
<feature type="binding site" evidence="7">
    <location>
        <position position="146"/>
    </location>
    <ligand>
        <name>S-adenosyl-L-methionine</name>
        <dbReference type="ChEBI" id="CHEBI:59789"/>
    </ligand>
</feature>
<sequence length="241" mass="27065">MTVPDTPSAPADADAAADSLRGAFFGRRKGKRLRDRQADLISDLLPRLRLPEAGPLTPNGLFGRPVDDVWIEIGFGGGEHLIARALADRGKGIIGFEPFINGMAKLLGRVADEGIDNVRLHDADAIPVLARLPAASIGQAFILYPDPWPKRRHRKRRIISDETLSLLARIIRPGGLLRFATDIDDYAAWTLARLDRSPDFIWQAERADDWREPWPGWLSTRYEQKAFREGRRPSYITAVRR</sequence>
<comment type="caution">
    <text evidence="8">The sequence shown here is derived from an EMBL/GenBank/DDBJ whole genome shotgun (WGS) entry which is preliminary data.</text>
</comment>
<evidence type="ECO:0000256" key="1">
    <source>
        <dbReference type="ARBA" id="ARBA00000142"/>
    </source>
</evidence>